<evidence type="ECO:0000313" key="2">
    <source>
        <dbReference type="Proteomes" id="UP000607281"/>
    </source>
</evidence>
<dbReference type="EMBL" id="JACJRF010000004">
    <property type="protein sequence ID" value="MBD2343217.1"/>
    <property type="molecule type" value="Genomic_DNA"/>
</dbReference>
<gene>
    <name evidence="1" type="ORF">H6G18_03515</name>
</gene>
<proteinExistence type="predicted"/>
<dbReference type="Proteomes" id="UP000607281">
    <property type="component" value="Unassembled WGS sequence"/>
</dbReference>
<reference evidence="1 2" key="1">
    <citation type="journal article" date="2020" name="ISME J.">
        <title>Comparative genomics reveals insights into cyanobacterial evolution and habitat adaptation.</title>
        <authorList>
            <person name="Chen M.Y."/>
            <person name="Teng W.K."/>
            <person name="Zhao L."/>
            <person name="Hu C.X."/>
            <person name="Zhou Y.K."/>
            <person name="Han B.P."/>
            <person name="Song L.R."/>
            <person name="Shu W.S."/>
        </authorList>
    </citation>
    <scope>NUCLEOTIDE SEQUENCE [LARGE SCALE GENOMIC DNA]</scope>
    <source>
        <strain evidence="1 2">FACHB-260</strain>
    </source>
</reference>
<organism evidence="1 2">
    <name type="scientific">Anabaena subtropica FACHB-260</name>
    <dbReference type="NCBI Taxonomy" id="2692884"/>
    <lineage>
        <taxon>Bacteria</taxon>
        <taxon>Bacillati</taxon>
        <taxon>Cyanobacteriota</taxon>
        <taxon>Cyanophyceae</taxon>
        <taxon>Nostocales</taxon>
        <taxon>Nostocaceae</taxon>
        <taxon>Anabaena</taxon>
    </lineage>
</organism>
<keyword evidence="2" id="KW-1185">Reference proteome</keyword>
<name>A0ABR8CJ31_9NOST</name>
<comment type="caution">
    <text evidence="1">The sequence shown here is derived from an EMBL/GenBank/DDBJ whole genome shotgun (WGS) entry which is preliminary data.</text>
</comment>
<sequence length="241" mass="26370">MLKLTNPLDYPVAVLVGGLSLFVGVRLGGLPSPVVLPVAAGITMVGASFLKSREPEYLALDNPELEREINAVKVSALALANQANELRLQAKKLLTDSFQIELLAGLESSCDRAVELPGKIDTLVWNISGNNSLLSVDKLQQQLQEVKQKRQSSSGVSKQHWQELADSLQRNIKLAKEGEDTRLARIINISTLIQDSAGLLQRLQTTLRTSDLHDSEQINGMILLSDELSSLSENIDLLVRK</sequence>
<evidence type="ECO:0000313" key="1">
    <source>
        <dbReference type="EMBL" id="MBD2343217.1"/>
    </source>
</evidence>
<accession>A0ABR8CJ31</accession>
<protein>
    <submittedName>
        <fullName evidence="1">Uncharacterized protein</fullName>
    </submittedName>
</protein>
<dbReference type="RefSeq" id="WP_190405696.1">
    <property type="nucleotide sequence ID" value="NZ_JACJRF010000004.1"/>
</dbReference>